<dbReference type="OrthoDB" id="4951845at2759"/>
<accession>A0A4S2MUX5</accession>
<dbReference type="Pfam" id="PF13417">
    <property type="entry name" value="GST_N_3"/>
    <property type="match status" value="1"/>
</dbReference>
<evidence type="ECO:0000259" key="1">
    <source>
        <dbReference type="Pfam" id="PF13417"/>
    </source>
</evidence>
<dbReference type="SUPFAM" id="SSF52833">
    <property type="entry name" value="Thioredoxin-like"/>
    <property type="match status" value="1"/>
</dbReference>
<evidence type="ECO:0000313" key="2">
    <source>
        <dbReference type="EMBL" id="TGZ80307.1"/>
    </source>
</evidence>
<organism evidence="2 3">
    <name type="scientific">Ascodesmis nigricans</name>
    <dbReference type="NCBI Taxonomy" id="341454"/>
    <lineage>
        <taxon>Eukaryota</taxon>
        <taxon>Fungi</taxon>
        <taxon>Dikarya</taxon>
        <taxon>Ascomycota</taxon>
        <taxon>Pezizomycotina</taxon>
        <taxon>Pezizomycetes</taxon>
        <taxon>Pezizales</taxon>
        <taxon>Ascodesmidaceae</taxon>
        <taxon>Ascodesmis</taxon>
    </lineage>
</organism>
<dbReference type="InterPro" id="IPR036282">
    <property type="entry name" value="Glutathione-S-Trfase_C_sf"/>
</dbReference>
<name>A0A4S2MUX5_9PEZI</name>
<dbReference type="InterPro" id="IPR036249">
    <property type="entry name" value="Thioredoxin-like_sf"/>
</dbReference>
<dbReference type="SUPFAM" id="SSF47616">
    <property type="entry name" value="GST C-terminal domain-like"/>
    <property type="match status" value="1"/>
</dbReference>
<keyword evidence="3" id="KW-1185">Reference proteome</keyword>
<dbReference type="InterPro" id="IPR004045">
    <property type="entry name" value="Glutathione_S-Trfase_N"/>
</dbReference>
<dbReference type="EMBL" id="ML220125">
    <property type="protein sequence ID" value="TGZ80307.1"/>
    <property type="molecule type" value="Genomic_DNA"/>
</dbReference>
<reference evidence="2 3" key="1">
    <citation type="submission" date="2019-04" db="EMBL/GenBank/DDBJ databases">
        <title>Comparative genomics and transcriptomics to analyze fruiting body development in filamentous ascomycetes.</title>
        <authorList>
            <consortium name="DOE Joint Genome Institute"/>
            <person name="Lutkenhaus R."/>
            <person name="Traeger S."/>
            <person name="Breuer J."/>
            <person name="Kuo A."/>
            <person name="Lipzen A."/>
            <person name="Pangilinan J."/>
            <person name="Dilworth D."/>
            <person name="Sandor L."/>
            <person name="Poggeler S."/>
            <person name="Barry K."/>
            <person name="Grigoriev I.V."/>
            <person name="Nowrousian M."/>
        </authorList>
    </citation>
    <scope>NUCLEOTIDE SEQUENCE [LARGE SCALE GENOMIC DNA]</scope>
    <source>
        <strain evidence="2 3">CBS 389.68</strain>
    </source>
</reference>
<dbReference type="Gene3D" id="3.40.30.10">
    <property type="entry name" value="Glutaredoxin"/>
    <property type="match status" value="1"/>
</dbReference>
<gene>
    <name evidence="2" type="ORF">EX30DRAFT_396334</name>
</gene>
<dbReference type="Pfam" id="PF13410">
    <property type="entry name" value="GST_C_2"/>
    <property type="match status" value="1"/>
</dbReference>
<protein>
    <recommendedName>
        <fullName evidence="1">GST N-terminal domain-containing protein</fullName>
    </recommendedName>
</protein>
<dbReference type="Proteomes" id="UP000298138">
    <property type="component" value="Unassembled WGS sequence"/>
</dbReference>
<proteinExistence type="predicted"/>
<sequence length="420" mass="47872">MDSSKPHYRLIGTEMSLFTAKARAYLNWKGLPFTEVLASREVYKHIIKPLTHTAIIPILLLPTSPPTALQDTHHIIRHLESLHPSTPHPCLPPTPRRFAASNLLELLSDQWLLLQSMYWRWAPRSAPHRAFILSEFGHTNLGGAKSSFEERLARERETEMKFYTMLPGLGIDEVVGEGLEKQFRVLLGMLERLTKEWRFLLGDRVTVADFGVFGDFYAHLLRDPVSGFIIRTEFPVVNEWIERVQGLGRGGSWRTEVYDSATGSFTIDYPATATPMELADELPEALQPFLNILLDDYLPILLDSANRVAKYLASGKGKKAGKEGWVVVPRGLGRHEFWLNPGDGKKVKGVRNVMTHGVWMMMRCVEEVRDEKVWAEVIGWAGCDKKLWEEAVGVMRPWEFVREDGLYLARKRVEAVEARL</sequence>
<feature type="domain" description="GST N-terminal" evidence="1">
    <location>
        <begin position="10"/>
        <end position="86"/>
    </location>
</feature>
<dbReference type="AlphaFoldDB" id="A0A4S2MUX5"/>
<dbReference type="InParanoid" id="A0A4S2MUX5"/>
<dbReference type="Gene3D" id="1.20.1050.10">
    <property type="match status" value="2"/>
</dbReference>
<evidence type="ECO:0000313" key="3">
    <source>
        <dbReference type="Proteomes" id="UP000298138"/>
    </source>
</evidence>